<dbReference type="InterPro" id="IPR038555">
    <property type="entry name" value="Zincin_1_sf"/>
</dbReference>
<dbReference type="Pfam" id="PF06262">
    <property type="entry name" value="Zincin_1"/>
    <property type="match status" value="1"/>
</dbReference>
<dbReference type="SUPFAM" id="SSF55486">
    <property type="entry name" value="Metalloproteases ('zincins'), catalytic domain"/>
    <property type="match status" value="1"/>
</dbReference>
<comment type="caution">
    <text evidence="1">The sequence shown here is derived from an EMBL/GenBank/DDBJ whole genome shotgun (WGS) entry which is preliminary data.</text>
</comment>
<gene>
    <name evidence="1" type="ORF">LCGC14_2674140</name>
</gene>
<sequence length="121" mass="14202">MQRRDFERLVRKALEELPDQFRDALENIDIQVRWRPTPAELRRVGVRRGSLFGVYIGVPLPERGHHYSMALPDTIVIYQQTHERHCRSEAEIVKQARQTVLHEIGHYLGIDEDRLHELGIG</sequence>
<dbReference type="Gene3D" id="3.30.2010.20">
    <property type="match status" value="1"/>
</dbReference>
<dbReference type="InterPro" id="IPR010428">
    <property type="entry name" value="Zincin_1"/>
</dbReference>
<evidence type="ECO:0000313" key="1">
    <source>
        <dbReference type="EMBL" id="KKK95307.1"/>
    </source>
</evidence>
<accession>A0A0F8ZN78</accession>
<dbReference type="EMBL" id="LAZR01046969">
    <property type="protein sequence ID" value="KKK95307.1"/>
    <property type="molecule type" value="Genomic_DNA"/>
</dbReference>
<evidence type="ECO:0008006" key="2">
    <source>
        <dbReference type="Google" id="ProtNLM"/>
    </source>
</evidence>
<protein>
    <recommendedName>
        <fullName evidence="2">Metallopeptidase family protein</fullName>
    </recommendedName>
</protein>
<organism evidence="1">
    <name type="scientific">marine sediment metagenome</name>
    <dbReference type="NCBI Taxonomy" id="412755"/>
    <lineage>
        <taxon>unclassified sequences</taxon>
        <taxon>metagenomes</taxon>
        <taxon>ecological metagenomes</taxon>
    </lineage>
</organism>
<dbReference type="AlphaFoldDB" id="A0A0F8ZN78"/>
<reference evidence="1" key="1">
    <citation type="journal article" date="2015" name="Nature">
        <title>Complex archaea that bridge the gap between prokaryotes and eukaryotes.</title>
        <authorList>
            <person name="Spang A."/>
            <person name="Saw J.H."/>
            <person name="Jorgensen S.L."/>
            <person name="Zaremba-Niedzwiedzka K."/>
            <person name="Martijn J."/>
            <person name="Lind A.E."/>
            <person name="van Eijk R."/>
            <person name="Schleper C."/>
            <person name="Guy L."/>
            <person name="Ettema T.J."/>
        </authorList>
    </citation>
    <scope>NUCLEOTIDE SEQUENCE</scope>
</reference>
<proteinExistence type="predicted"/>
<name>A0A0F8ZN78_9ZZZZ</name>
<dbReference type="CDD" id="cd12952">
    <property type="entry name" value="MMP_ACEL2062"/>
    <property type="match status" value="1"/>
</dbReference>